<dbReference type="PANTHER" id="PTHR23235">
    <property type="entry name" value="KRUEPPEL-LIKE TRANSCRIPTION FACTOR"/>
    <property type="match status" value="1"/>
</dbReference>
<dbReference type="GO" id="GO:0000978">
    <property type="term" value="F:RNA polymerase II cis-regulatory region sequence-specific DNA binding"/>
    <property type="evidence" value="ECO:0007669"/>
    <property type="project" value="TreeGrafter"/>
</dbReference>
<keyword evidence="7" id="KW-0805">Transcription regulation</keyword>
<evidence type="ECO:0000256" key="4">
    <source>
        <dbReference type="ARBA" id="ARBA00022737"/>
    </source>
</evidence>
<dbReference type="PROSITE" id="PS00028">
    <property type="entry name" value="ZINC_FINGER_C2H2_1"/>
    <property type="match status" value="3"/>
</dbReference>
<keyword evidence="10" id="KW-0539">Nucleus</keyword>
<dbReference type="Pfam" id="PF00096">
    <property type="entry name" value="zf-C2H2"/>
    <property type="match status" value="3"/>
</dbReference>
<evidence type="ECO:0000256" key="2">
    <source>
        <dbReference type="ARBA" id="ARBA00006991"/>
    </source>
</evidence>
<feature type="compositionally biased region" description="Polar residues" evidence="12">
    <location>
        <begin position="329"/>
        <end position="339"/>
    </location>
</feature>
<name>A0A7R8YQS7_HERIL</name>
<dbReference type="InterPro" id="IPR036236">
    <property type="entry name" value="Znf_C2H2_sf"/>
</dbReference>
<evidence type="ECO:0000313" key="14">
    <source>
        <dbReference type="EMBL" id="CAD7081706.1"/>
    </source>
</evidence>
<proteinExistence type="inferred from homology"/>
<dbReference type="Gene3D" id="3.30.160.60">
    <property type="entry name" value="Classic Zinc Finger"/>
    <property type="match status" value="3"/>
</dbReference>
<comment type="similarity">
    <text evidence="2">Belongs to the krueppel C2H2-type zinc-finger protein family.</text>
</comment>
<dbReference type="InParanoid" id="A0A7R8YQS7"/>
<evidence type="ECO:0000313" key="15">
    <source>
        <dbReference type="Proteomes" id="UP000594454"/>
    </source>
</evidence>
<dbReference type="GO" id="GO:0008270">
    <property type="term" value="F:zinc ion binding"/>
    <property type="evidence" value="ECO:0007669"/>
    <property type="project" value="UniProtKB-KW"/>
</dbReference>
<keyword evidence="4" id="KW-0677">Repeat</keyword>
<evidence type="ECO:0000256" key="7">
    <source>
        <dbReference type="ARBA" id="ARBA00023015"/>
    </source>
</evidence>
<evidence type="ECO:0000259" key="13">
    <source>
        <dbReference type="PROSITE" id="PS50157"/>
    </source>
</evidence>
<protein>
    <recommendedName>
        <fullName evidence="13">C2H2-type domain-containing protein</fullName>
    </recommendedName>
</protein>
<evidence type="ECO:0000256" key="5">
    <source>
        <dbReference type="ARBA" id="ARBA00022771"/>
    </source>
</evidence>
<dbReference type="FunFam" id="3.30.160.60:FF:001480">
    <property type="entry name" value="Si:cabz01071911.3"/>
    <property type="match status" value="1"/>
</dbReference>
<evidence type="ECO:0000256" key="3">
    <source>
        <dbReference type="ARBA" id="ARBA00022723"/>
    </source>
</evidence>
<evidence type="ECO:0000256" key="11">
    <source>
        <dbReference type="PROSITE-ProRule" id="PRU00042"/>
    </source>
</evidence>
<evidence type="ECO:0000256" key="9">
    <source>
        <dbReference type="ARBA" id="ARBA00023163"/>
    </source>
</evidence>
<feature type="domain" description="C2H2-type" evidence="13">
    <location>
        <begin position="408"/>
        <end position="437"/>
    </location>
</feature>
<organism evidence="14 15">
    <name type="scientific">Hermetia illucens</name>
    <name type="common">Black soldier fly</name>
    <dbReference type="NCBI Taxonomy" id="343691"/>
    <lineage>
        <taxon>Eukaryota</taxon>
        <taxon>Metazoa</taxon>
        <taxon>Ecdysozoa</taxon>
        <taxon>Arthropoda</taxon>
        <taxon>Hexapoda</taxon>
        <taxon>Insecta</taxon>
        <taxon>Pterygota</taxon>
        <taxon>Neoptera</taxon>
        <taxon>Endopterygota</taxon>
        <taxon>Diptera</taxon>
        <taxon>Brachycera</taxon>
        <taxon>Stratiomyomorpha</taxon>
        <taxon>Stratiomyidae</taxon>
        <taxon>Hermetiinae</taxon>
        <taxon>Hermetia</taxon>
    </lineage>
</organism>
<dbReference type="AlphaFoldDB" id="A0A7R8YQS7"/>
<dbReference type="PANTHER" id="PTHR23235:SF166">
    <property type="entry name" value="DENDRITIC ARBOR REDUCTION PROTEIN 1"/>
    <property type="match status" value="1"/>
</dbReference>
<keyword evidence="15" id="KW-1185">Reference proteome</keyword>
<keyword evidence="9" id="KW-0804">Transcription</keyword>
<evidence type="ECO:0000256" key="6">
    <source>
        <dbReference type="ARBA" id="ARBA00022833"/>
    </source>
</evidence>
<evidence type="ECO:0000256" key="1">
    <source>
        <dbReference type="ARBA" id="ARBA00004123"/>
    </source>
</evidence>
<keyword evidence="5 11" id="KW-0863">Zinc-finger</keyword>
<dbReference type="PROSITE" id="PS50157">
    <property type="entry name" value="ZINC_FINGER_C2H2_2"/>
    <property type="match status" value="3"/>
</dbReference>
<dbReference type="GO" id="GO:0005634">
    <property type="term" value="C:nucleus"/>
    <property type="evidence" value="ECO:0007669"/>
    <property type="project" value="UniProtKB-SubCell"/>
</dbReference>
<dbReference type="FunCoup" id="A0A7R8YQS7">
    <property type="interactions" value="88"/>
</dbReference>
<dbReference type="Proteomes" id="UP000594454">
    <property type="component" value="Chromosome 2"/>
</dbReference>
<dbReference type="InterPro" id="IPR013087">
    <property type="entry name" value="Znf_C2H2_type"/>
</dbReference>
<reference evidence="14 15" key="1">
    <citation type="submission" date="2020-11" db="EMBL/GenBank/DDBJ databases">
        <authorList>
            <person name="Wallbank WR R."/>
            <person name="Pardo Diaz C."/>
            <person name="Kozak K."/>
            <person name="Martin S."/>
            <person name="Jiggins C."/>
            <person name="Moest M."/>
            <person name="Warren A I."/>
            <person name="Generalovic N T."/>
            <person name="Byers J.R.P. K."/>
            <person name="Montejo-Kovacevich G."/>
            <person name="Yen C E."/>
        </authorList>
    </citation>
    <scope>NUCLEOTIDE SEQUENCE [LARGE SCALE GENOMIC DNA]</scope>
</reference>
<dbReference type="SUPFAM" id="SSF57667">
    <property type="entry name" value="beta-beta-alpha zinc fingers"/>
    <property type="match status" value="1"/>
</dbReference>
<evidence type="ECO:0000256" key="8">
    <source>
        <dbReference type="ARBA" id="ARBA00023125"/>
    </source>
</evidence>
<evidence type="ECO:0000256" key="12">
    <source>
        <dbReference type="SAM" id="MobiDB-lite"/>
    </source>
</evidence>
<dbReference type="FunFam" id="3.30.160.60:FF:000021">
    <property type="entry name" value="Basic krueppel-like factor 3"/>
    <property type="match status" value="1"/>
</dbReference>
<accession>A0A7R8YQS7</accession>
<feature type="domain" description="C2H2-type" evidence="13">
    <location>
        <begin position="438"/>
        <end position="467"/>
    </location>
</feature>
<dbReference type="SMART" id="SM00355">
    <property type="entry name" value="ZnF_C2H2"/>
    <property type="match status" value="3"/>
</dbReference>
<dbReference type="FunFam" id="3.30.160.60:FF:000018">
    <property type="entry name" value="Krueppel-like factor 15"/>
    <property type="match status" value="1"/>
</dbReference>
<keyword evidence="6" id="KW-0862">Zinc</keyword>
<sequence length="495" mass="56020">MFADTVDDQIVPSNYWEMQSSELDYRQELMGRLYKFEPIVEIDSHFRQNHFLRHQQNVSASSTCSTVHPCSFGGVQCYEGYQKDSYDTKQKDMIGHGMDDSLLRPPLWEDITSSIQNIDPENAVMLGSIAPNQVKLEAVEDPLLESFSNQCFSTLEVKGKRRATTPDHQHSLSNQETENVATYLHSTQPDSAAFAQHAMNNTHGANTAIMGCESHRSENSYVHNSSNYSRQTPSGTALCSYPCNASNNTVHFSQTNQHQATPKCNDTHTGYDVNWQASAQPFQLKLQPPPPTNVTRYVYVPPLTPPSSEPGSPGNAGVSRRTPPPPYQHQPSVTTRPIHANSNNHQQYVSSLSCNGNNTGNSMRPLTSCGPHGKRESNNNSVFTTQKTVSLHKYNRRNNPELEKRRIHHCDFVGCTKVYTKSSHLKAHQRIHTGEKPYTCQWPECEWRFARSDELTRHYRKHTGAKPFKCVVCERSFARSDHLALHMKRHLPKNK</sequence>
<keyword evidence="3" id="KW-0479">Metal-binding</keyword>
<comment type="subcellular location">
    <subcellularLocation>
        <location evidence="1">Nucleus</location>
    </subcellularLocation>
</comment>
<evidence type="ECO:0000256" key="10">
    <source>
        <dbReference type="ARBA" id="ARBA00023242"/>
    </source>
</evidence>
<feature type="domain" description="C2H2-type" evidence="13">
    <location>
        <begin position="468"/>
        <end position="495"/>
    </location>
</feature>
<dbReference type="GO" id="GO:0000981">
    <property type="term" value="F:DNA-binding transcription factor activity, RNA polymerase II-specific"/>
    <property type="evidence" value="ECO:0007669"/>
    <property type="project" value="TreeGrafter"/>
</dbReference>
<dbReference type="OrthoDB" id="4748970at2759"/>
<keyword evidence="8" id="KW-0238">DNA-binding</keyword>
<dbReference type="EMBL" id="LR899010">
    <property type="protein sequence ID" value="CAD7081706.1"/>
    <property type="molecule type" value="Genomic_DNA"/>
</dbReference>
<gene>
    <name evidence="14" type="ORF">HERILL_LOCUS4799</name>
</gene>
<feature type="region of interest" description="Disordered" evidence="12">
    <location>
        <begin position="283"/>
        <end position="339"/>
    </location>
</feature>